<feature type="transmembrane region" description="Helical" evidence="1">
    <location>
        <begin position="7"/>
        <end position="30"/>
    </location>
</feature>
<evidence type="ECO:0000313" key="3">
    <source>
        <dbReference type="Proteomes" id="UP000019402"/>
    </source>
</evidence>
<dbReference type="AlphaFoldDB" id="W7YFQ0"/>
<dbReference type="SUPFAM" id="SSF52266">
    <property type="entry name" value="SGNH hydrolase"/>
    <property type="match status" value="1"/>
</dbReference>
<gene>
    <name evidence="2" type="ORF">JCM21142_41943</name>
</gene>
<name>W7YFQ0_9BACT</name>
<accession>W7YFQ0</accession>
<keyword evidence="1" id="KW-0472">Membrane</keyword>
<dbReference type="STRING" id="869213.GCA_000517085_00286"/>
<evidence type="ECO:0000313" key="2">
    <source>
        <dbReference type="EMBL" id="GAF03276.1"/>
    </source>
</evidence>
<protein>
    <recommendedName>
        <fullName evidence="4">SGNH hydrolase-type esterase domain-containing protein</fullName>
    </recommendedName>
</protein>
<keyword evidence="1" id="KW-1133">Transmembrane helix</keyword>
<dbReference type="EMBL" id="BAMD01000020">
    <property type="protein sequence ID" value="GAF03276.1"/>
    <property type="molecule type" value="Genomic_DNA"/>
</dbReference>
<comment type="caution">
    <text evidence="2">The sequence shown here is derived from an EMBL/GenBank/DDBJ whole genome shotgun (WGS) entry which is preliminary data.</text>
</comment>
<dbReference type="Proteomes" id="UP000019402">
    <property type="component" value="Unassembled WGS sequence"/>
</dbReference>
<organism evidence="2 3">
    <name type="scientific">Saccharicrinis fermentans DSM 9555 = JCM 21142</name>
    <dbReference type="NCBI Taxonomy" id="869213"/>
    <lineage>
        <taxon>Bacteria</taxon>
        <taxon>Pseudomonadati</taxon>
        <taxon>Bacteroidota</taxon>
        <taxon>Bacteroidia</taxon>
        <taxon>Marinilabiliales</taxon>
        <taxon>Marinilabiliaceae</taxon>
        <taxon>Saccharicrinis</taxon>
    </lineage>
</organism>
<dbReference type="OrthoDB" id="9761723at2"/>
<evidence type="ECO:0000256" key="1">
    <source>
        <dbReference type="SAM" id="Phobius"/>
    </source>
</evidence>
<dbReference type="eggNOG" id="COG2755">
    <property type="taxonomic scope" value="Bacteria"/>
</dbReference>
<reference evidence="2 3" key="1">
    <citation type="journal article" date="2014" name="Genome Announc.">
        <title>Draft Genome Sequence of Cytophaga fermentans JCM 21142T, a Facultative Anaerobe Isolated from Marine Mud.</title>
        <authorList>
            <person name="Starns D."/>
            <person name="Oshima K."/>
            <person name="Suda W."/>
            <person name="Iino T."/>
            <person name="Yuki M."/>
            <person name="Inoue J."/>
            <person name="Kitamura K."/>
            <person name="Iida T."/>
            <person name="Darby A."/>
            <person name="Hattori M."/>
            <person name="Ohkuma M."/>
        </authorList>
    </citation>
    <scope>NUCLEOTIDE SEQUENCE [LARGE SCALE GENOMIC DNA]</scope>
    <source>
        <strain evidence="2 3">JCM 21142</strain>
    </source>
</reference>
<keyword evidence="3" id="KW-1185">Reference proteome</keyword>
<dbReference type="RefSeq" id="WP_027470353.1">
    <property type="nucleotide sequence ID" value="NZ_BAMD01000020.1"/>
</dbReference>
<proteinExistence type="predicted"/>
<sequence>MIKFLKLFVKFVPFAIVVYCILIFVTGRYLPAIATPNILNKAIVGHTFSRLKEAKETDNVDVLFLGSSHTYRGFDPRIFAEEGWRSFNLGSSAQTPLQTEILLDRYLERLNPKMIVYEVYPTTFSIDGVESFVDILYNDRVDMKSLWKVLGLWNIRLYNTLLYQFLRDPFNARSEYIEPMYIDGDTYVTGGYVEKDISYFEKENFRTQSWDFNDSQFQAFENTLSIIRKKDIPLVLVFAPITSALYDSYSNNDAFDDVMHGYGDYLNFNEIIELNDTLHFFDSNHLNQKGVVVFNHEFIRILRDKGF</sequence>
<evidence type="ECO:0008006" key="4">
    <source>
        <dbReference type="Google" id="ProtNLM"/>
    </source>
</evidence>
<keyword evidence="1" id="KW-0812">Transmembrane</keyword>